<dbReference type="GO" id="GO:0003697">
    <property type="term" value="F:single-stranded DNA binding"/>
    <property type="evidence" value="ECO:0007669"/>
    <property type="project" value="InterPro"/>
</dbReference>
<dbReference type="Pfam" id="PF06114">
    <property type="entry name" value="Peptidase_M78"/>
    <property type="match status" value="1"/>
</dbReference>
<evidence type="ECO:0000259" key="3">
    <source>
        <dbReference type="Pfam" id="PF08401"/>
    </source>
</evidence>
<gene>
    <name evidence="4" type="ORF">FGL83_07715</name>
</gene>
<dbReference type="InterPro" id="IPR010359">
    <property type="entry name" value="IrrE_HExxH"/>
</dbReference>
<dbReference type="Gene3D" id="3.40.1360.10">
    <property type="match status" value="1"/>
</dbReference>
<keyword evidence="5" id="KW-1185">Reference proteome</keyword>
<organism evidence="4 5">
    <name type="scientific">Leuconostoc lactis</name>
    <dbReference type="NCBI Taxonomy" id="1246"/>
    <lineage>
        <taxon>Bacteria</taxon>
        <taxon>Bacillati</taxon>
        <taxon>Bacillota</taxon>
        <taxon>Bacilli</taxon>
        <taxon>Lactobacillales</taxon>
        <taxon>Lactobacillaceae</taxon>
        <taxon>Leuconostoc</taxon>
    </lineage>
</organism>
<reference evidence="4 5" key="1">
    <citation type="submission" date="2019-06" db="EMBL/GenBank/DDBJ databases">
        <title>Genome analyses of bacteria isolated from kimchi.</title>
        <authorList>
            <person name="Lee S."/>
            <person name="Ahn S."/>
            <person name="Roh S."/>
        </authorList>
    </citation>
    <scope>NUCLEOTIDE SEQUENCE [LARGE SCALE GENOMIC DNA]</scope>
    <source>
        <strain evidence="4 5">CBA3625</strain>
    </source>
</reference>
<proteinExistence type="predicted"/>
<evidence type="ECO:0000313" key="4">
    <source>
        <dbReference type="EMBL" id="QEA44570.1"/>
    </source>
</evidence>
<dbReference type="GeneID" id="66532086"/>
<dbReference type="EMBL" id="CP042387">
    <property type="protein sequence ID" value="QEA44570.1"/>
    <property type="molecule type" value="Genomic_DNA"/>
</dbReference>
<dbReference type="InterPro" id="IPR013610">
    <property type="entry name" value="ArdC_N"/>
</dbReference>
<dbReference type="Pfam" id="PF08401">
    <property type="entry name" value="ArdcN"/>
    <property type="match status" value="1"/>
</dbReference>
<feature type="compositionally biased region" description="Basic and acidic residues" evidence="1">
    <location>
        <begin position="348"/>
        <end position="371"/>
    </location>
</feature>
<dbReference type="CDD" id="cd01029">
    <property type="entry name" value="TOPRIM_primases"/>
    <property type="match status" value="1"/>
</dbReference>
<feature type="domain" description="IrrE N-terminal-like" evidence="2">
    <location>
        <begin position="604"/>
        <end position="654"/>
    </location>
</feature>
<name>A0AAP9JB66_LEULA</name>
<sequence length="752" mass="85563">MRISPVERAELKKLPIQGYCDWKGIPYTQNSSSELRMVDHDSLVVRPKLNLFVWNSTGIKGDLVDFIHYYELGKGESDSKGQAIRNQLAYARYVKGEHIDLDQLYQESNQPRKQFSYDKVFRTKETDVARKYLVNERRLNAHFVDNLFKKGIVAQGSRYRENDVMQPNSVIFPWRSVSGEIVGADRQGTQNDFVHHEKRGTTKQVIAGSDTTTGFNVSFGKGDRTLVLFESPIDLLSYAQQNHQDLKANDATLLSVSGTDAKRGAKYLNDAIAKNNARFDKIIVAFDNDKAGFKAAEFYDRFQFKNPITNTPITAERQIPIKGKDWNEQLKAGVTGFTRMTMAENTKRSEALEKLSTQEEVKTPFDDERATRLPSHNQTETKSAEKHRTKAQRRKENLAKNKAIIKSAINQVTQYQTDPKALQSLLNFTASGLNYSARNSMLIHLQQSDATLVKGYKQWAAEGIQVNKGEKGMKIYGAPVSLKTIIESNGERIFWRDATPEQKQKAENKQLEVKNIQHYPIETVFDVRQTNATPEQLPELLPNRPINLKTDQSPQQLENAYQTLIKYAKEMKIPVIDKGVDDQLVKRPITWQGQAKGALVQSKDDPSKRVIYLRSDLTPTDKIHTLSHELGHAKLHDLRRGEKWSREIKETQAELTGYTITKSLGIDPGQNSVRYIQNWSKKLKALEGNDAGKIIREALQASTDVTHYLSDHLSNGMKRQPTMAKLEQADNLAVMEQSYQEVKNSMQKTMNR</sequence>
<dbReference type="Pfam" id="PF13155">
    <property type="entry name" value="Toprim_2"/>
    <property type="match status" value="1"/>
</dbReference>
<evidence type="ECO:0000256" key="1">
    <source>
        <dbReference type="SAM" id="MobiDB-lite"/>
    </source>
</evidence>
<dbReference type="RefSeq" id="WP_147001316.1">
    <property type="nucleotide sequence ID" value="NZ_CP042387.1"/>
</dbReference>
<dbReference type="Proteomes" id="UP000321298">
    <property type="component" value="Chromosome"/>
</dbReference>
<dbReference type="SUPFAM" id="SSF56731">
    <property type="entry name" value="DNA primase core"/>
    <property type="match status" value="1"/>
</dbReference>
<feature type="domain" description="N-terminal" evidence="3">
    <location>
        <begin position="404"/>
        <end position="525"/>
    </location>
</feature>
<feature type="region of interest" description="Disordered" evidence="1">
    <location>
        <begin position="348"/>
        <end position="395"/>
    </location>
</feature>
<evidence type="ECO:0000313" key="5">
    <source>
        <dbReference type="Proteomes" id="UP000321298"/>
    </source>
</evidence>
<protein>
    <submittedName>
        <fullName evidence="4">ImmA/IrrE family metallo-endopeptidase</fullName>
    </submittedName>
</protein>
<dbReference type="InterPro" id="IPR034154">
    <property type="entry name" value="TOPRIM_DnaG/twinkle"/>
</dbReference>
<evidence type="ECO:0000259" key="2">
    <source>
        <dbReference type="Pfam" id="PF06114"/>
    </source>
</evidence>
<dbReference type="AlphaFoldDB" id="A0AAP9JB66"/>
<accession>A0AAP9JB66</accession>